<organism evidence="5">
    <name type="scientific">hydrothermal vent metagenome</name>
    <dbReference type="NCBI Taxonomy" id="652676"/>
    <lineage>
        <taxon>unclassified sequences</taxon>
        <taxon>metagenomes</taxon>
        <taxon>ecological metagenomes</taxon>
    </lineage>
</organism>
<evidence type="ECO:0000259" key="4">
    <source>
        <dbReference type="Pfam" id="PF02954"/>
    </source>
</evidence>
<evidence type="ECO:0000256" key="2">
    <source>
        <dbReference type="ARBA" id="ARBA00023125"/>
    </source>
</evidence>
<accession>A0A3B1BMQ7</accession>
<dbReference type="PIRSF" id="PIRSF002097">
    <property type="entry name" value="DNA-binding_Fis"/>
    <property type="match status" value="1"/>
</dbReference>
<dbReference type="InterPro" id="IPR009057">
    <property type="entry name" value="Homeodomain-like_sf"/>
</dbReference>
<dbReference type="PRINTS" id="PR01590">
    <property type="entry name" value="HTHFIS"/>
</dbReference>
<dbReference type="PANTHER" id="PTHR47918">
    <property type="entry name" value="DNA-BINDING PROTEIN FIS"/>
    <property type="match status" value="1"/>
</dbReference>
<dbReference type="InterPro" id="IPR002197">
    <property type="entry name" value="HTH_Fis"/>
</dbReference>
<evidence type="ECO:0000313" key="5">
    <source>
        <dbReference type="EMBL" id="VAX15821.1"/>
    </source>
</evidence>
<dbReference type="InterPro" id="IPR050207">
    <property type="entry name" value="Trans_regulatory_Fis"/>
</dbReference>
<dbReference type="SUPFAM" id="SSF46689">
    <property type="entry name" value="Homeodomain-like"/>
    <property type="match status" value="1"/>
</dbReference>
<dbReference type="GO" id="GO:0006355">
    <property type="term" value="P:regulation of DNA-templated transcription"/>
    <property type="evidence" value="ECO:0007669"/>
    <property type="project" value="InterPro"/>
</dbReference>
<keyword evidence="2" id="KW-0238">DNA-binding</keyword>
<dbReference type="EMBL" id="UOGE01000001">
    <property type="protein sequence ID" value="VAX15821.1"/>
    <property type="molecule type" value="Genomic_DNA"/>
</dbReference>
<name>A0A3B1BMQ7_9ZZZZ</name>
<dbReference type="Gene3D" id="1.10.10.60">
    <property type="entry name" value="Homeodomain-like"/>
    <property type="match status" value="1"/>
</dbReference>
<evidence type="ECO:0000256" key="1">
    <source>
        <dbReference type="ARBA" id="ARBA00008559"/>
    </source>
</evidence>
<feature type="domain" description="DNA binding HTH" evidence="4">
    <location>
        <begin position="38"/>
        <end position="77"/>
    </location>
</feature>
<protein>
    <recommendedName>
        <fullName evidence="3">Putative Fis-like DNA-binding protein</fullName>
    </recommendedName>
</protein>
<evidence type="ECO:0000256" key="3">
    <source>
        <dbReference type="ARBA" id="ARBA00029540"/>
    </source>
</evidence>
<dbReference type="InterPro" id="IPR005412">
    <property type="entry name" value="Fis_DNA-bd"/>
</dbReference>
<dbReference type="Pfam" id="PF02954">
    <property type="entry name" value="HTH_8"/>
    <property type="match status" value="1"/>
</dbReference>
<reference evidence="5" key="1">
    <citation type="submission" date="2018-06" db="EMBL/GenBank/DDBJ databases">
        <authorList>
            <person name="Zhirakovskaya E."/>
        </authorList>
    </citation>
    <scope>NUCLEOTIDE SEQUENCE</scope>
</reference>
<sequence length="83" mass="9448">MSKNASSFDSLLRDNLPKYLRKIKNMENGGGLHSMVLSLVEKPLIRIALEETDGNQTKAAHLLGVNRNTLRRKMHDYKIKIKS</sequence>
<comment type="similarity">
    <text evidence="1">Belongs to the transcriptional regulatory Fis family.</text>
</comment>
<proteinExistence type="inferred from homology"/>
<dbReference type="GO" id="GO:0043565">
    <property type="term" value="F:sequence-specific DNA binding"/>
    <property type="evidence" value="ECO:0007669"/>
    <property type="project" value="InterPro"/>
</dbReference>
<dbReference type="PANTHER" id="PTHR47918:SF1">
    <property type="entry name" value="DNA-BINDING PROTEIN FIS"/>
    <property type="match status" value="1"/>
</dbReference>
<dbReference type="AlphaFoldDB" id="A0A3B1BMQ7"/>
<gene>
    <name evidence="5" type="ORF">MNBD_NITROSPINAE02-1727</name>
</gene>